<feature type="region of interest" description="Disordered" evidence="1">
    <location>
        <begin position="1"/>
        <end position="27"/>
    </location>
</feature>
<sequence>MSSNSPKLQNQDSQSDNEIDSHENKNIKQDCVQIQAKSKKIQKRQQEQIRAKQIQIDQISQFKFDSSLQYQMNLREQTIYDFDFLKIDKDLLSNQNQIIIEDKKSKKKFLIKPIQSESDIIQKLFQLNSKFILTPENIFSYQVQTQKIDYLAKEIKIIHLKFQLLLFQYCSKSILHFTYELSNAKIKMIISDLLQGLISAKENQLVLNEITLDSILYCEVNRNFKLNDYTNATIGDNQSNVTELGICLAQLIQLKNSKKKLTKLQINLNEWKTNNKDDPFASITLQLIMNEKSLDEINNQLQQIDC</sequence>
<accession>A0A8S1PEE7</accession>
<dbReference type="Proteomes" id="UP000688137">
    <property type="component" value="Unassembled WGS sequence"/>
</dbReference>
<reference evidence="2" key="1">
    <citation type="submission" date="2021-01" db="EMBL/GenBank/DDBJ databases">
        <authorList>
            <consortium name="Genoscope - CEA"/>
            <person name="William W."/>
        </authorList>
    </citation>
    <scope>NUCLEOTIDE SEQUENCE</scope>
</reference>
<dbReference type="AlphaFoldDB" id="A0A8S1PEE7"/>
<evidence type="ECO:0008006" key="4">
    <source>
        <dbReference type="Google" id="ProtNLM"/>
    </source>
</evidence>
<proteinExistence type="predicted"/>
<comment type="caution">
    <text evidence="2">The sequence shown here is derived from an EMBL/GenBank/DDBJ whole genome shotgun (WGS) entry which is preliminary data.</text>
</comment>
<gene>
    <name evidence="2" type="ORF">PPRIM_AZ9-3.1.T1160023</name>
</gene>
<dbReference type="OMA" id="FQYCSKS"/>
<feature type="compositionally biased region" description="Polar residues" evidence="1">
    <location>
        <begin position="1"/>
        <end position="16"/>
    </location>
</feature>
<dbReference type="EMBL" id="CAJJDM010000119">
    <property type="protein sequence ID" value="CAD8101570.1"/>
    <property type="molecule type" value="Genomic_DNA"/>
</dbReference>
<protein>
    <recommendedName>
        <fullName evidence="4">Kinase domain protein</fullName>
    </recommendedName>
</protein>
<evidence type="ECO:0000256" key="1">
    <source>
        <dbReference type="SAM" id="MobiDB-lite"/>
    </source>
</evidence>
<organism evidence="2 3">
    <name type="scientific">Paramecium primaurelia</name>
    <dbReference type="NCBI Taxonomy" id="5886"/>
    <lineage>
        <taxon>Eukaryota</taxon>
        <taxon>Sar</taxon>
        <taxon>Alveolata</taxon>
        <taxon>Ciliophora</taxon>
        <taxon>Intramacronucleata</taxon>
        <taxon>Oligohymenophorea</taxon>
        <taxon>Peniculida</taxon>
        <taxon>Parameciidae</taxon>
        <taxon>Paramecium</taxon>
    </lineage>
</organism>
<evidence type="ECO:0000313" key="2">
    <source>
        <dbReference type="EMBL" id="CAD8101570.1"/>
    </source>
</evidence>
<evidence type="ECO:0000313" key="3">
    <source>
        <dbReference type="Proteomes" id="UP000688137"/>
    </source>
</evidence>
<name>A0A8S1PEE7_PARPR</name>
<keyword evidence="3" id="KW-1185">Reference proteome</keyword>